<dbReference type="InterPro" id="IPR007472">
    <property type="entry name" value="N-end_Aminoacyl_Trfase_C"/>
</dbReference>
<dbReference type="InterPro" id="IPR030700">
    <property type="entry name" value="N-end_Aminoacyl_Trfase"/>
</dbReference>
<protein>
    <recommendedName>
        <fullName evidence="4">Aspartate/glutamate leucyltransferase</fullName>
        <ecNumber evidence="4">2.3.2.29</ecNumber>
    </recommendedName>
</protein>
<accession>A0A7H1N4Z5</accession>
<evidence type="ECO:0000313" key="7">
    <source>
        <dbReference type="EMBL" id="QNT70781.1"/>
    </source>
</evidence>
<keyword evidence="8" id="KW-1185">Reference proteome</keyword>
<dbReference type="Pfam" id="PF04376">
    <property type="entry name" value="ATE_N"/>
    <property type="match status" value="1"/>
</dbReference>
<dbReference type="PIRSF" id="PIRSF037208">
    <property type="entry name" value="ATE_pro_prd"/>
    <property type="match status" value="1"/>
</dbReference>
<dbReference type="Proteomes" id="UP000516369">
    <property type="component" value="Chromosome"/>
</dbReference>
<dbReference type="InterPro" id="IPR007471">
    <property type="entry name" value="N-end_Aminoacyl_Trfase_N"/>
</dbReference>
<dbReference type="GO" id="GO:0071596">
    <property type="term" value="P:ubiquitin-dependent protein catabolic process via the N-end rule pathway"/>
    <property type="evidence" value="ECO:0007669"/>
    <property type="project" value="InterPro"/>
</dbReference>
<reference evidence="7 8" key="1">
    <citation type="submission" date="2020-05" db="EMBL/GenBank/DDBJ databases">
        <title>Complete closed genome sequence of Defluviicoccus vanus.</title>
        <authorList>
            <person name="Bessarab I."/>
            <person name="Arumugam K."/>
            <person name="Maszenan A.M."/>
            <person name="Seviour R.J."/>
            <person name="Williams R.B."/>
        </authorList>
    </citation>
    <scope>NUCLEOTIDE SEQUENCE [LARGE SCALE GENOMIC DNA]</scope>
    <source>
        <strain evidence="7 8">Ben 114</strain>
    </source>
</reference>
<name>A0A7H1N4Z5_9PROT</name>
<evidence type="ECO:0000256" key="2">
    <source>
        <dbReference type="ARBA" id="ARBA00022679"/>
    </source>
</evidence>
<evidence type="ECO:0000313" key="8">
    <source>
        <dbReference type="Proteomes" id="UP000516369"/>
    </source>
</evidence>
<evidence type="ECO:0000259" key="6">
    <source>
        <dbReference type="Pfam" id="PF04377"/>
    </source>
</evidence>
<organism evidence="7 8">
    <name type="scientific">Defluviicoccus vanus</name>
    <dbReference type="NCBI Taxonomy" id="111831"/>
    <lineage>
        <taxon>Bacteria</taxon>
        <taxon>Pseudomonadati</taxon>
        <taxon>Pseudomonadota</taxon>
        <taxon>Alphaproteobacteria</taxon>
        <taxon>Rhodospirillales</taxon>
        <taxon>Rhodospirillaceae</taxon>
        <taxon>Defluviicoccus</taxon>
    </lineage>
</organism>
<feature type="domain" description="N-end aminoacyl transferase N-terminal" evidence="5">
    <location>
        <begin position="18"/>
        <end position="88"/>
    </location>
</feature>
<comment type="function">
    <text evidence="4">Functions in the N-end rule pathway of protein degradation where it conjugates Leu from its aminoacyl-tRNA to the N-termini of proteins containing an N-terminal aspartate or glutamate.</text>
</comment>
<proteinExistence type="inferred from homology"/>
<gene>
    <name evidence="4" type="primary">bpt</name>
    <name evidence="7" type="ORF">HQ394_17495</name>
</gene>
<dbReference type="PANTHER" id="PTHR21367:SF1">
    <property type="entry name" value="ARGINYL-TRNA--PROTEIN TRANSFERASE 1"/>
    <property type="match status" value="1"/>
</dbReference>
<dbReference type="RefSeq" id="WP_190261248.1">
    <property type="nucleotide sequence ID" value="NZ_CP053923.1"/>
</dbReference>
<comment type="catalytic activity">
    <reaction evidence="4">
        <text>N-terminal L-aspartyl-[protein] + L-leucyl-tRNA(Leu) = N-terminal L-leucyl-L-aspartyl-[protein] + tRNA(Leu) + H(+)</text>
        <dbReference type="Rhea" id="RHEA:50420"/>
        <dbReference type="Rhea" id="RHEA-COMP:9613"/>
        <dbReference type="Rhea" id="RHEA-COMP:9622"/>
        <dbReference type="Rhea" id="RHEA-COMP:12669"/>
        <dbReference type="Rhea" id="RHEA-COMP:12674"/>
        <dbReference type="ChEBI" id="CHEBI:15378"/>
        <dbReference type="ChEBI" id="CHEBI:64720"/>
        <dbReference type="ChEBI" id="CHEBI:78442"/>
        <dbReference type="ChEBI" id="CHEBI:78494"/>
        <dbReference type="ChEBI" id="CHEBI:133042"/>
        <dbReference type="EC" id="2.3.2.29"/>
    </reaction>
</comment>
<keyword evidence="1 4" id="KW-0963">Cytoplasm</keyword>
<dbReference type="NCBIfam" id="NF002343">
    <property type="entry name" value="PRK01305.1-4"/>
    <property type="match status" value="1"/>
</dbReference>
<comment type="subcellular location">
    <subcellularLocation>
        <location evidence="4">Cytoplasm</location>
    </subcellularLocation>
</comment>
<comment type="similarity">
    <text evidence="4">Belongs to the R-transferase family. Bpt subfamily.</text>
</comment>
<dbReference type="NCBIfam" id="NF002342">
    <property type="entry name" value="PRK01305.1-3"/>
    <property type="match status" value="1"/>
</dbReference>
<dbReference type="PANTHER" id="PTHR21367">
    <property type="entry name" value="ARGININE-TRNA-PROTEIN TRANSFERASE 1"/>
    <property type="match status" value="1"/>
</dbReference>
<dbReference type="NCBIfam" id="NF002341">
    <property type="entry name" value="PRK01305.1-1"/>
    <property type="match status" value="1"/>
</dbReference>
<dbReference type="AlphaFoldDB" id="A0A7H1N4Z5"/>
<dbReference type="HAMAP" id="MF_00689">
    <property type="entry name" value="Bpt"/>
    <property type="match status" value="1"/>
</dbReference>
<dbReference type="GO" id="GO:0008914">
    <property type="term" value="F:leucyl-tRNA--protein transferase activity"/>
    <property type="evidence" value="ECO:0007669"/>
    <property type="project" value="UniProtKB-UniRule"/>
</dbReference>
<evidence type="ECO:0000256" key="3">
    <source>
        <dbReference type="ARBA" id="ARBA00023315"/>
    </source>
</evidence>
<comment type="catalytic activity">
    <reaction evidence="4">
        <text>N-terminal L-glutamyl-[protein] + L-leucyl-tRNA(Leu) = N-terminal L-leucyl-L-glutamyl-[protein] + tRNA(Leu) + H(+)</text>
        <dbReference type="Rhea" id="RHEA:50412"/>
        <dbReference type="Rhea" id="RHEA-COMP:9613"/>
        <dbReference type="Rhea" id="RHEA-COMP:9622"/>
        <dbReference type="Rhea" id="RHEA-COMP:12664"/>
        <dbReference type="Rhea" id="RHEA-COMP:12668"/>
        <dbReference type="ChEBI" id="CHEBI:15378"/>
        <dbReference type="ChEBI" id="CHEBI:64721"/>
        <dbReference type="ChEBI" id="CHEBI:78442"/>
        <dbReference type="ChEBI" id="CHEBI:78494"/>
        <dbReference type="ChEBI" id="CHEBI:133041"/>
        <dbReference type="EC" id="2.3.2.29"/>
    </reaction>
</comment>
<dbReference type="SUPFAM" id="SSF55729">
    <property type="entry name" value="Acyl-CoA N-acyltransferases (Nat)"/>
    <property type="match status" value="1"/>
</dbReference>
<evidence type="ECO:0000256" key="1">
    <source>
        <dbReference type="ARBA" id="ARBA00022490"/>
    </source>
</evidence>
<dbReference type="GO" id="GO:0004057">
    <property type="term" value="F:arginyl-tRNA--protein transferase activity"/>
    <property type="evidence" value="ECO:0007669"/>
    <property type="project" value="InterPro"/>
</dbReference>
<evidence type="ECO:0000259" key="5">
    <source>
        <dbReference type="Pfam" id="PF04376"/>
    </source>
</evidence>
<feature type="domain" description="N-end rule aminoacyl transferase C-terminal" evidence="6">
    <location>
        <begin position="108"/>
        <end position="229"/>
    </location>
</feature>
<dbReference type="InterPro" id="IPR016181">
    <property type="entry name" value="Acyl_CoA_acyltransferase"/>
</dbReference>
<dbReference type="KEGG" id="dvn:HQ394_17495"/>
<keyword evidence="2 4" id="KW-0808">Transferase</keyword>
<dbReference type="InterPro" id="IPR017138">
    <property type="entry name" value="Asp_Glu_LeuTrfase"/>
</dbReference>
<evidence type="ECO:0000256" key="4">
    <source>
        <dbReference type="HAMAP-Rule" id="MF_00689"/>
    </source>
</evidence>
<dbReference type="EC" id="2.3.2.29" evidence="4"/>
<sequence length="257" mass="29212">MNSLLASAPLAFFATSPQPCPYLPDRYERRLVTDLSRRDAVPVHDALSQAGFRRSHTLAYTPICSGCAACVPVRVDVRGFQPDRAHRRVLAHNSDLLLQHLPPAATKEQYALFTAYQHRRHHHGDMAKMGYHDYQLLIEQTPVRTSILEVRDPTQILRAVCIVDHICDGLSAVYSFFDPTLRRRSLGTFIILSLIDRSHRADLNYLYLGFWIAQTTKMSYKARFRPLQGFTNTGWQRIDPAEWNDAGTAAADAEQTF</sequence>
<dbReference type="GO" id="GO:0005737">
    <property type="term" value="C:cytoplasm"/>
    <property type="evidence" value="ECO:0007669"/>
    <property type="project" value="UniProtKB-SubCell"/>
</dbReference>
<dbReference type="NCBIfam" id="NF002346">
    <property type="entry name" value="PRK01305.2-3"/>
    <property type="match status" value="1"/>
</dbReference>
<keyword evidence="3 4" id="KW-0012">Acyltransferase</keyword>
<dbReference type="Pfam" id="PF04377">
    <property type="entry name" value="ATE_C"/>
    <property type="match status" value="1"/>
</dbReference>
<dbReference type="EMBL" id="CP053923">
    <property type="protein sequence ID" value="QNT70781.1"/>
    <property type="molecule type" value="Genomic_DNA"/>
</dbReference>